<comment type="cofactor">
    <cofactor evidence="1">
        <name>pyridoxal 5'-phosphate</name>
        <dbReference type="ChEBI" id="CHEBI:597326"/>
    </cofactor>
</comment>
<reference evidence="4" key="1">
    <citation type="journal article" date="2016" name="Nat. Genet.">
        <title>A high-quality carrot genome assembly provides new insights into carotenoid accumulation and asterid genome evolution.</title>
        <authorList>
            <person name="Iorizzo M."/>
            <person name="Ellison S."/>
            <person name="Senalik D."/>
            <person name="Zeng P."/>
            <person name="Satapoomin P."/>
            <person name="Huang J."/>
            <person name="Bowman M."/>
            <person name="Iovene M."/>
            <person name="Sanseverino W."/>
            <person name="Cavagnaro P."/>
            <person name="Yildiz M."/>
            <person name="Macko-Podgorni A."/>
            <person name="Moranska E."/>
            <person name="Grzebelus E."/>
            <person name="Grzebelus D."/>
            <person name="Ashrafi H."/>
            <person name="Zheng Z."/>
            <person name="Cheng S."/>
            <person name="Spooner D."/>
            <person name="Van Deynze A."/>
            <person name="Simon P."/>
        </authorList>
    </citation>
    <scope>NUCLEOTIDE SEQUENCE</scope>
    <source>
        <tissue evidence="4">Leaf</tissue>
    </source>
</reference>
<evidence type="ECO:0008006" key="6">
    <source>
        <dbReference type="Google" id="ProtNLM"/>
    </source>
</evidence>
<evidence type="ECO:0000256" key="2">
    <source>
        <dbReference type="ARBA" id="ARBA00008639"/>
    </source>
</evidence>
<dbReference type="Gene3D" id="3.40.50.1100">
    <property type="match status" value="2"/>
</dbReference>
<dbReference type="KEGG" id="dcr:108200565"/>
<dbReference type="PANTHER" id="PTHR43780">
    <property type="entry name" value="1-AMINOCYCLOPROPANE-1-CARBOXYLATE DEAMINASE-RELATED"/>
    <property type="match status" value="1"/>
</dbReference>
<dbReference type="EMBL" id="CP093351">
    <property type="protein sequence ID" value="WOH16609.1"/>
    <property type="molecule type" value="Genomic_DNA"/>
</dbReference>
<dbReference type="SUPFAM" id="SSF53686">
    <property type="entry name" value="Tryptophan synthase beta subunit-like PLP-dependent enzymes"/>
    <property type="match status" value="1"/>
</dbReference>
<organism evidence="4 5">
    <name type="scientific">Daucus carota subsp. sativus</name>
    <name type="common">Carrot</name>
    <dbReference type="NCBI Taxonomy" id="79200"/>
    <lineage>
        <taxon>Eukaryota</taxon>
        <taxon>Viridiplantae</taxon>
        <taxon>Streptophyta</taxon>
        <taxon>Embryophyta</taxon>
        <taxon>Tracheophyta</taxon>
        <taxon>Spermatophyta</taxon>
        <taxon>Magnoliopsida</taxon>
        <taxon>eudicotyledons</taxon>
        <taxon>Gunneridae</taxon>
        <taxon>Pentapetalae</taxon>
        <taxon>asterids</taxon>
        <taxon>campanulids</taxon>
        <taxon>Apiales</taxon>
        <taxon>Apiaceae</taxon>
        <taxon>Apioideae</taxon>
        <taxon>Scandiceae</taxon>
        <taxon>Daucinae</taxon>
        <taxon>Daucus</taxon>
        <taxon>Daucus sect. Daucus</taxon>
    </lineage>
</organism>
<dbReference type="FunFam" id="3.40.50.1100:FF:000081">
    <property type="entry name" value="D-cysteine desulfhydrase 2 mitochondrial"/>
    <property type="match status" value="1"/>
</dbReference>
<dbReference type="AlphaFoldDB" id="A0AAF1BEA8"/>
<sequence length="447" mass="48892">MRLEFVNKQSLISVALRKDFHSCKFSSSPQVAKKLNLGDEDFVSKLLDRRWALASPETKIHQIKVSRHHKHKQAGYFGNLSFKNNSNPLLGDGMLENSNDHASFYVVRDDLLHPLVNGNKARKLDGLLPLLEDNSITDVVTCGGCQSAHAAAVAVSCAERGLNSHLLLRGEPPETATGYGLISMIYGNATYVPRTLYAKRETMLANHAEFIAGSSGSVVALSDLFEASITNHVSKKPISAQIDAPRLSDNIKKVSIINEGAGDAAGLLGTIRLVHYLSRDHIFGKNQPLKVVVDSGTGTTAVGLGIAALCLGLPWEVTAVMLADTFDGYRNLEQRLVTEFLRFCAFSLCAEVVDRLNDGLVHWLERPHPRKFGNVLKGEVEKCQQIAQQTGILVDPIYTLAAWELSTTLSQEEVGGSKIVMLHTGGTLGMFGLAQRYKPFFRLSEKV</sequence>
<accession>A0AAF1BEA8</accession>
<dbReference type="InterPro" id="IPR027278">
    <property type="entry name" value="ACCD_DCysDesulf"/>
</dbReference>
<evidence type="ECO:0000313" key="5">
    <source>
        <dbReference type="Proteomes" id="UP000077755"/>
    </source>
</evidence>
<evidence type="ECO:0000256" key="3">
    <source>
        <dbReference type="ARBA" id="ARBA00022898"/>
    </source>
</evidence>
<comment type="similarity">
    <text evidence="2">Belongs to the ACC deaminase/D-cysteine desulfhydrase family.</text>
</comment>
<keyword evidence="5" id="KW-1185">Reference proteome</keyword>
<dbReference type="PANTHER" id="PTHR43780:SF7">
    <property type="entry name" value="D-CYSTEINE DESULFHYDRASE 2, MITOCHONDRIAL"/>
    <property type="match status" value="1"/>
</dbReference>
<dbReference type="GO" id="GO:0019148">
    <property type="term" value="F:D-cysteine desulfhydrase activity"/>
    <property type="evidence" value="ECO:0007669"/>
    <property type="project" value="TreeGrafter"/>
</dbReference>
<evidence type="ECO:0000256" key="1">
    <source>
        <dbReference type="ARBA" id="ARBA00001933"/>
    </source>
</evidence>
<dbReference type="InterPro" id="IPR036052">
    <property type="entry name" value="TrpB-like_PALP_sf"/>
</dbReference>
<evidence type="ECO:0000313" key="4">
    <source>
        <dbReference type="EMBL" id="WOH16609.1"/>
    </source>
</evidence>
<proteinExistence type="inferred from homology"/>
<dbReference type="Proteomes" id="UP000077755">
    <property type="component" value="Chromosome 9"/>
</dbReference>
<keyword evidence="3" id="KW-0663">Pyridoxal phosphate</keyword>
<name>A0AAF1BEA8_DAUCS</name>
<protein>
    <recommendedName>
        <fullName evidence="6">Tryptophan synthase beta chain-like PALP domain-containing protein</fullName>
    </recommendedName>
</protein>
<reference evidence="4" key="2">
    <citation type="submission" date="2022-03" db="EMBL/GenBank/DDBJ databases">
        <title>Draft title - Genomic analysis of global carrot germplasm unveils the trajectory of domestication and the origin of high carotenoid orange carrot.</title>
        <authorList>
            <person name="Iorizzo M."/>
            <person name="Ellison S."/>
            <person name="Senalik D."/>
            <person name="Macko-Podgorni A."/>
            <person name="Grzebelus D."/>
            <person name="Bostan H."/>
            <person name="Rolling W."/>
            <person name="Curaba J."/>
            <person name="Simon P."/>
        </authorList>
    </citation>
    <scope>NUCLEOTIDE SEQUENCE</scope>
    <source>
        <tissue evidence="4">Leaf</tissue>
    </source>
</reference>
<gene>
    <name evidence="4" type="ORF">DCAR_0936167</name>
</gene>